<keyword evidence="2" id="KW-1185">Reference proteome</keyword>
<dbReference type="Proteomes" id="UP000006794">
    <property type="component" value="Chromosome"/>
</dbReference>
<proteinExistence type="predicted"/>
<dbReference type="eggNOG" id="arCOG09011">
    <property type="taxonomic scope" value="Archaea"/>
</dbReference>
<protein>
    <submittedName>
        <fullName evidence="1">Uncharacterized protein</fullName>
    </submittedName>
</protein>
<reference evidence="1 2" key="1">
    <citation type="journal article" date="2012" name="Stand. Genomic Sci.">
        <title>Complete genome sequence of Halopiger xanaduensis type strain (SH-6(T)).</title>
        <authorList>
            <person name="Anderson I."/>
            <person name="Tindall B.J."/>
            <person name="Rohde M."/>
            <person name="Lucas S."/>
            <person name="Han J."/>
            <person name="Lapidus A."/>
            <person name="Cheng J.F."/>
            <person name="Goodwin L."/>
            <person name="Pitluck S."/>
            <person name="Peters L."/>
            <person name="Pati A."/>
            <person name="Mikhailova N."/>
            <person name="Pagani I."/>
            <person name="Teshima H."/>
            <person name="Han C."/>
            <person name="Tapia R."/>
            <person name="Land M."/>
            <person name="Woyke T."/>
            <person name="Klenk H.P."/>
            <person name="Kyrpides N."/>
            <person name="Ivanova N."/>
        </authorList>
    </citation>
    <scope>NUCLEOTIDE SEQUENCE [LARGE SCALE GENOMIC DNA]</scope>
    <source>
        <strain evidence="2">DSM 18323 / JCM 14033 / SH-6</strain>
    </source>
</reference>
<dbReference type="PROSITE" id="PS51257">
    <property type="entry name" value="PROKAR_LIPOPROTEIN"/>
    <property type="match status" value="1"/>
</dbReference>
<evidence type="ECO:0000313" key="1">
    <source>
        <dbReference type="EMBL" id="AEH36894.1"/>
    </source>
</evidence>
<dbReference type="EMBL" id="CP002839">
    <property type="protein sequence ID" value="AEH36894.1"/>
    <property type="molecule type" value="Genomic_DNA"/>
</dbReference>
<dbReference type="RefSeq" id="WP_013879786.1">
    <property type="nucleotide sequence ID" value="NC_015666.1"/>
</dbReference>
<dbReference type="AlphaFoldDB" id="F8D9F2"/>
<name>F8D9F2_HALXS</name>
<dbReference type="HOGENOM" id="CLU_603582_0_0_2"/>
<dbReference type="KEGG" id="hxa:Halxa_2269"/>
<dbReference type="OrthoDB" id="350675at2157"/>
<accession>F8D9F2</accession>
<dbReference type="GeneID" id="10797231"/>
<organism evidence="1 2">
    <name type="scientific">Halopiger xanaduensis (strain DSM 18323 / JCM 14033 / SH-6)</name>
    <dbReference type="NCBI Taxonomy" id="797210"/>
    <lineage>
        <taxon>Archaea</taxon>
        <taxon>Methanobacteriati</taxon>
        <taxon>Methanobacteriota</taxon>
        <taxon>Stenosarchaea group</taxon>
        <taxon>Halobacteria</taxon>
        <taxon>Halobacteriales</taxon>
        <taxon>Natrialbaceae</taxon>
        <taxon>Halopiger</taxon>
    </lineage>
</organism>
<gene>
    <name evidence="1" type="ordered locus">Halxa_2269</name>
</gene>
<sequence length="439" mass="48769">MTRNGTSRKRRTLLGTLGSGFLGATAGCLDFGFLGSDESPQRFDADELESVLSTDVPDVVRPAPVQPSEKAVEDALDRLEELIDAVPAPLSADDVPNEAVRKEIDRIHETARSRREAVAESPDRFRTLRRSIRARESAGEAAVAFEAVEGDRSRADVEAAREEVRTRLEERRAAVDHVGDDRQRTLLLEYRLERELSLAERWLDEWTDRDTSTALVVGELGGVVERARAAASFAAELERRHEERLENERSFADSFETALDRSLDSIDAADIPDESTDLVDADVSDTIGEKVALEGAIPFVNAAERTIDAASNGEAATALRNALAFERNRRAYETIRDRIEDGAHRSLETIEDVREVRESALETAAELPFEPDEPSLGSDFLGKGYERIEQIDSQIRDLIDWNRKMELESEYAAYVVVGAQLEAIPDAVSVFEERLEGRG</sequence>
<evidence type="ECO:0000313" key="2">
    <source>
        <dbReference type="Proteomes" id="UP000006794"/>
    </source>
</evidence>